<dbReference type="RefSeq" id="WP_089526264.1">
    <property type="nucleotide sequence ID" value="NZ_NMUQ01000003.1"/>
</dbReference>
<keyword evidence="1" id="KW-0812">Transmembrane</keyword>
<dbReference type="OrthoDB" id="2683252at2"/>
<evidence type="ECO:0000256" key="1">
    <source>
        <dbReference type="SAM" id="Phobius"/>
    </source>
</evidence>
<organism evidence="2 3">
    <name type="scientific">Paenibacillus herberti</name>
    <dbReference type="NCBI Taxonomy" id="1619309"/>
    <lineage>
        <taxon>Bacteria</taxon>
        <taxon>Bacillati</taxon>
        <taxon>Bacillota</taxon>
        <taxon>Bacilli</taxon>
        <taxon>Bacillales</taxon>
        <taxon>Paenibacillaceae</taxon>
        <taxon>Paenibacillus</taxon>
    </lineage>
</organism>
<reference evidence="2 3" key="1">
    <citation type="submission" date="2017-07" db="EMBL/GenBank/DDBJ databases">
        <title>Paenibacillus herberti R33 genome sequencing and assembly.</title>
        <authorList>
            <person name="Su W."/>
        </authorList>
    </citation>
    <scope>NUCLEOTIDE SEQUENCE [LARGE SCALE GENOMIC DNA]</scope>
    <source>
        <strain evidence="2 3">R33</strain>
    </source>
</reference>
<evidence type="ECO:0000313" key="2">
    <source>
        <dbReference type="EMBL" id="OXM13560.1"/>
    </source>
</evidence>
<keyword evidence="3" id="KW-1185">Reference proteome</keyword>
<proteinExistence type="predicted"/>
<dbReference type="EMBL" id="NMUQ01000003">
    <property type="protein sequence ID" value="OXM13560.1"/>
    <property type="molecule type" value="Genomic_DNA"/>
</dbReference>
<keyword evidence="1" id="KW-1133">Transmembrane helix</keyword>
<feature type="transmembrane region" description="Helical" evidence="1">
    <location>
        <begin position="15"/>
        <end position="34"/>
    </location>
</feature>
<name>A0A229NUQ7_9BACL</name>
<keyword evidence="1" id="KW-0472">Membrane</keyword>
<accession>A0A229NUQ7</accession>
<gene>
    <name evidence="2" type="ORF">CGZ75_21235</name>
</gene>
<protein>
    <submittedName>
        <fullName evidence="2">Uncharacterized protein</fullName>
    </submittedName>
</protein>
<evidence type="ECO:0000313" key="3">
    <source>
        <dbReference type="Proteomes" id="UP000215145"/>
    </source>
</evidence>
<dbReference type="Proteomes" id="UP000215145">
    <property type="component" value="Unassembled WGS sequence"/>
</dbReference>
<comment type="caution">
    <text evidence="2">The sequence shown here is derived from an EMBL/GenBank/DDBJ whole genome shotgun (WGS) entry which is preliminary data.</text>
</comment>
<sequence length="162" mass="18247">MNKLPENASVSGRGWSIGVLLVLFILVVIVTSIFNDSSQLENSQNGNSSPINIAVFTDFYIYNQSDYTLETTLLLGDFEPPGPRVHVLNPGQRDSYQVVYKNNEYRNAYVRYTASSSNNVYVDITLRTSGRATDRTIIITAIEGMSYSQNVQNLYIKNRYTP</sequence>
<dbReference type="AlphaFoldDB" id="A0A229NUQ7"/>